<accession>A0A062URF0</accession>
<dbReference type="GO" id="GO:0003824">
    <property type="term" value="F:catalytic activity"/>
    <property type="evidence" value="ECO:0007669"/>
    <property type="project" value="TreeGrafter"/>
</dbReference>
<proteinExistence type="predicted"/>
<reference evidence="2 3" key="1">
    <citation type="journal article" date="2014" name="Antonie Van Leeuwenhoek">
        <title>Hyphomonas beringensis sp. nov. and Hyphomonas chukchiensis sp. nov., isolated from surface seawater of the Bering Sea and Chukchi Sea.</title>
        <authorList>
            <person name="Li C."/>
            <person name="Lai Q."/>
            <person name="Li G."/>
            <person name="Dong C."/>
            <person name="Wang J."/>
            <person name="Liao Y."/>
            <person name="Shao Z."/>
        </authorList>
    </citation>
    <scope>NUCLEOTIDE SEQUENCE [LARGE SCALE GENOMIC DNA]</scope>
    <source>
        <strain evidence="2 3">BH-BN04-4</strain>
    </source>
</reference>
<dbReference type="Pfam" id="PF03992">
    <property type="entry name" value="ABM"/>
    <property type="match status" value="1"/>
</dbReference>
<feature type="domain" description="ABM" evidence="1">
    <location>
        <begin position="2"/>
        <end position="91"/>
    </location>
</feature>
<dbReference type="PANTHER" id="PTHR33336:SF15">
    <property type="entry name" value="ABM DOMAIN-CONTAINING PROTEIN"/>
    <property type="match status" value="1"/>
</dbReference>
<dbReference type="OrthoDB" id="287932at2"/>
<evidence type="ECO:0000313" key="2">
    <source>
        <dbReference type="EMBL" id="KCZ59998.1"/>
    </source>
</evidence>
<evidence type="ECO:0000259" key="1">
    <source>
        <dbReference type="PROSITE" id="PS51725"/>
    </source>
</evidence>
<dbReference type="PROSITE" id="PS51725">
    <property type="entry name" value="ABM"/>
    <property type="match status" value="1"/>
</dbReference>
<evidence type="ECO:0000313" key="3">
    <source>
        <dbReference type="Proteomes" id="UP000027190"/>
    </source>
</evidence>
<keyword evidence="3" id="KW-1185">Reference proteome</keyword>
<name>A0A062URF0_9PROT</name>
<dbReference type="Proteomes" id="UP000027190">
    <property type="component" value="Unassembled WGS sequence"/>
</dbReference>
<dbReference type="STRING" id="1280947.HY30_13285"/>
<dbReference type="RefSeq" id="WP_034737716.1">
    <property type="nucleotide sequence ID" value="NZ_AWFG01000012.1"/>
</dbReference>
<dbReference type="InterPro" id="IPR011008">
    <property type="entry name" value="Dimeric_a/b-barrel"/>
</dbReference>
<sequence>MIIVTGSVATTPDNHERILALSLEHVARSRAEPGCIAHNVHVDCENGHRLVFLEYWSDADALKTHFSVPVSQEFVRAVRQLADGSIEMTIFDSHPWPAS</sequence>
<dbReference type="PANTHER" id="PTHR33336">
    <property type="entry name" value="QUINOL MONOOXYGENASE YGIN-RELATED"/>
    <property type="match status" value="1"/>
</dbReference>
<gene>
    <name evidence="2" type="ORF">HY30_13285</name>
</gene>
<dbReference type="EMBL" id="AWFG01000012">
    <property type="protein sequence ID" value="KCZ59998.1"/>
    <property type="molecule type" value="Genomic_DNA"/>
</dbReference>
<dbReference type="Gene3D" id="3.30.70.100">
    <property type="match status" value="1"/>
</dbReference>
<dbReference type="InterPro" id="IPR050744">
    <property type="entry name" value="AI-2_Isomerase_LsrG"/>
</dbReference>
<protein>
    <recommendedName>
        <fullName evidence="1">ABM domain-containing protein</fullName>
    </recommendedName>
</protein>
<comment type="caution">
    <text evidence="2">The sequence shown here is derived from an EMBL/GenBank/DDBJ whole genome shotgun (WGS) entry which is preliminary data.</text>
</comment>
<dbReference type="SUPFAM" id="SSF54909">
    <property type="entry name" value="Dimeric alpha+beta barrel"/>
    <property type="match status" value="1"/>
</dbReference>
<dbReference type="InterPro" id="IPR007138">
    <property type="entry name" value="ABM_dom"/>
</dbReference>
<dbReference type="PATRIC" id="fig|1280947.3.peg.988"/>
<dbReference type="eggNOG" id="COG1359">
    <property type="taxonomic scope" value="Bacteria"/>
</dbReference>
<organism evidence="2 3">
    <name type="scientific">Hyphomonas chukchiensis</name>
    <dbReference type="NCBI Taxonomy" id="1280947"/>
    <lineage>
        <taxon>Bacteria</taxon>
        <taxon>Pseudomonadati</taxon>
        <taxon>Pseudomonadota</taxon>
        <taxon>Alphaproteobacteria</taxon>
        <taxon>Hyphomonadales</taxon>
        <taxon>Hyphomonadaceae</taxon>
        <taxon>Hyphomonas</taxon>
    </lineage>
</organism>
<dbReference type="AlphaFoldDB" id="A0A062URF0"/>